<evidence type="ECO:0000313" key="1">
    <source>
        <dbReference type="EMBL" id="CAB0004554.1"/>
    </source>
</evidence>
<reference evidence="1 2" key="1">
    <citation type="submission" date="2020-02" db="EMBL/GenBank/DDBJ databases">
        <authorList>
            <person name="Ferguson B K."/>
        </authorList>
    </citation>
    <scope>NUCLEOTIDE SEQUENCE [LARGE SCALE GENOMIC DNA]</scope>
</reference>
<gene>
    <name evidence="1" type="ORF">NTEN_LOCUS10031</name>
</gene>
<organism evidence="1 2">
    <name type="scientific">Nesidiocoris tenuis</name>
    <dbReference type="NCBI Taxonomy" id="355587"/>
    <lineage>
        <taxon>Eukaryota</taxon>
        <taxon>Metazoa</taxon>
        <taxon>Ecdysozoa</taxon>
        <taxon>Arthropoda</taxon>
        <taxon>Hexapoda</taxon>
        <taxon>Insecta</taxon>
        <taxon>Pterygota</taxon>
        <taxon>Neoptera</taxon>
        <taxon>Paraneoptera</taxon>
        <taxon>Hemiptera</taxon>
        <taxon>Heteroptera</taxon>
        <taxon>Panheteroptera</taxon>
        <taxon>Cimicomorpha</taxon>
        <taxon>Miridae</taxon>
        <taxon>Dicyphina</taxon>
        <taxon>Nesidiocoris</taxon>
    </lineage>
</organism>
<keyword evidence="2" id="KW-1185">Reference proteome</keyword>
<sequence length="436" mass="50631">MIYRISSVRLNRYLTLNYSHNSVRGCIAETSALVPIKEGVQNEHWVPEMKDCAKKSNGAQQRFTRLRKYLPTAGSENCAERHRNPTSLRKYNIVLVKPPQIRTNVKKKKSQSINSKIVRRNFEKKTSGSRIVLRTIAKNKRRLGGTRPYAPNISGYLHISTFGTSFPEIMYLRNRFAWVPNSIAIQGWPPHWYHDYAGDGALQPHFSDRDNRQCILNIVSVCPTMDSSPSKKKLVACGFLLHVFMQLFLPYSHFITKKLWWIETGNKKVEGIPSQVIFPSLGNITVVSVIEKCPDLRLPEGMTKLSHIDVYIVLTVRFRPIWFYAWHQRKHDRHRSWRFRIEGPQRTLQGTDPCVRVSLRTNQTDRRRSGCARHFLDSVRRRCRQDGQSNEHEIKEKDEVAMANQRRILSDRPHVVLMNFGARLPEVVDAPYCRTS</sequence>
<dbReference type="EMBL" id="CADCXU010015100">
    <property type="protein sequence ID" value="CAB0004554.1"/>
    <property type="molecule type" value="Genomic_DNA"/>
</dbReference>
<dbReference type="OrthoDB" id="4869960at2759"/>
<name>A0A6H5GKN4_9HEMI</name>
<evidence type="ECO:0000313" key="2">
    <source>
        <dbReference type="Proteomes" id="UP000479000"/>
    </source>
</evidence>
<protein>
    <submittedName>
        <fullName evidence="1">Uncharacterized protein</fullName>
    </submittedName>
</protein>
<accession>A0A6H5GKN4</accession>
<dbReference type="AlphaFoldDB" id="A0A6H5GKN4"/>
<proteinExistence type="predicted"/>
<dbReference type="Proteomes" id="UP000479000">
    <property type="component" value="Unassembled WGS sequence"/>
</dbReference>